<dbReference type="Proteomes" id="UP000251241">
    <property type="component" value="Unassembled WGS sequence"/>
</dbReference>
<dbReference type="RefSeq" id="WP_112374770.1">
    <property type="nucleotide sequence ID" value="NZ_CP068086.1"/>
</dbReference>
<dbReference type="GO" id="GO:0046872">
    <property type="term" value="F:metal ion binding"/>
    <property type="evidence" value="ECO:0007669"/>
    <property type="project" value="UniProtKB-KW"/>
</dbReference>
<dbReference type="SUPFAM" id="SSF109854">
    <property type="entry name" value="DinB/YfiT-like putative metalloenzymes"/>
    <property type="match status" value="1"/>
</dbReference>
<accession>A0A2X2J2K1</accession>
<reference evidence="4 6" key="1">
    <citation type="submission" date="2018-06" db="EMBL/GenBank/DDBJ databases">
        <authorList>
            <consortium name="Pathogen Informatics"/>
            <person name="Doyle S."/>
        </authorList>
    </citation>
    <scope>NUCLEOTIDE SEQUENCE [LARGE SCALE GENOMIC DNA]</scope>
    <source>
        <strain evidence="4 6">NCTC11343</strain>
    </source>
</reference>
<dbReference type="InterPro" id="IPR034660">
    <property type="entry name" value="DinB/YfiT-like"/>
</dbReference>
<feature type="binding site" evidence="3">
    <location>
        <position position="120"/>
    </location>
    <ligand>
        <name>a divalent metal cation</name>
        <dbReference type="ChEBI" id="CHEBI:60240"/>
    </ligand>
</feature>
<keyword evidence="2 3" id="KW-0479">Metal-binding</keyword>
<feature type="binding site" evidence="3">
    <location>
        <position position="40"/>
    </location>
    <ligand>
        <name>a divalent metal cation</name>
        <dbReference type="ChEBI" id="CHEBI:60240"/>
    </ligand>
</feature>
<evidence type="ECO:0000313" key="7">
    <source>
        <dbReference type="Proteomes" id="UP000432350"/>
    </source>
</evidence>
<gene>
    <name evidence="4" type="ORF">NCTC11343_02501</name>
    <name evidence="5" type="ORF">SPHINGO8BC_60511</name>
</gene>
<name>A0A2X2J2K1_SPHMU</name>
<dbReference type="PANTHER" id="PTHR37302">
    <property type="entry name" value="SLR1116 PROTEIN"/>
    <property type="match status" value="1"/>
</dbReference>
<evidence type="ECO:0000313" key="4">
    <source>
        <dbReference type="EMBL" id="SPZ85936.1"/>
    </source>
</evidence>
<evidence type="ECO:0000313" key="6">
    <source>
        <dbReference type="Proteomes" id="UP000251241"/>
    </source>
</evidence>
<dbReference type="EMBL" id="UAUU01000008">
    <property type="protein sequence ID" value="SPZ85936.1"/>
    <property type="molecule type" value="Genomic_DNA"/>
</dbReference>
<evidence type="ECO:0000313" key="5">
    <source>
        <dbReference type="EMBL" id="VXD05453.1"/>
    </source>
</evidence>
<dbReference type="EMBL" id="CABWMV010000025">
    <property type="protein sequence ID" value="VXD05453.1"/>
    <property type="molecule type" value="Genomic_DNA"/>
</dbReference>
<dbReference type="Proteomes" id="UP000432350">
    <property type="component" value="Unassembled WGS sequence"/>
</dbReference>
<dbReference type="GeneID" id="97180795"/>
<evidence type="ECO:0000256" key="3">
    <source>
        <dbReference type="PIRSR" id="PIRSR607837-1"/>
    </source>
</evidence>
<comment type="similarity">
    <text evidence="1">Belongs to the DinB family.</text>
</comment>
<organism evidence="4 6">
    <name type="scientific">Sphingobacterium multivorum</name>
    <dbReference type="NCBI Taxonomy" id="28454"/>
    <lineage>
        <taxon>Bacteria</taxon>
        <taxon>Pseudomonadati</taxon>
        <taxon>Bacteroidota</taxon>
        <taxon>Sphingobacteriia</taxon>
        <taxon>Sphingobacteriales</taxon>
        <taxon>Sphingobacteriaceae</taxon>
        <taxon>Sphingobacterium</taxon>
    </lineage>
</organism>
<dbReference type="Pfam" id="PF05163">
    <property type="entry name" value="DinB"/>
    <property type="match status" value="1"/>
</dbReference>
<sequence>MSTTFMQLWLYNNWANTALLDKLKSEGENVPHSCIRLFSHIVNAQIIWLSRLTGEKPPVGVWDEHSIIDCQRYHDLASEGFRQQIRRRNDTEDEIVNYTNTQHQAFHNKANDILLHVFNHGTYHRAQIASEMRKNGIEPVNTDYITFVRT</sequence>
<dbReference type="PANTHER" id="PTHR37302:SF3">
    <property type="entry name" value="DAMAGE-INDUCIBLE PROTEIN DINB"/>
    <property type="match status" value="1"/>
</dbReference>
<evidence type="ECO:0000256" key="1">
    <source>
        <dbReference type="ARBA" id="ARBA00008635"/>
    </source>
</evidence>
<dbReference type="Gene3D" id="1.20.120.450">
    <property type="entry name" value="dinb family like domain"/>
    <property type="match status" value="1"/>
</dbReference>
<dbReference type="InterPro" id="IPR007837">
    <property type="entry name" value="DinB"/>
</dbReference>
<dbReference type="AlphaFoldDB" id="A0A2X2J2K1"/>
<reference evidence="5 7" key="2">
    <citation type="submission" date="2019-10" db="EMBL/GenBank/DDBJ databases">
        <authorList>
            <person name="Karimi E."/>
        </authorList>
    </citation>
    <scope>NUCLEOTIDE SEQUENCE [LARGE SCALE GENOMIC DNA]</scope>
    <source>
        <strain evidence="5">Sphingobacterium sp. 8BC</strain>
    </source>
</reference>
<protein>
    <submittedName>
        <fullName evidence="4">DinB family</fullName>
    </submittedName>
</protein>
<feature type="binding site" evidence="3">
    <location>
        <position position="124"/>
    </location>
    <ligand>
        <name>a divalent metal cation</name>
        <dbReference type="ChEBI" id="CHEBI:60240"/>
    </ligand>
</feature>
<accession>A0A654DSE1</accession>
<evidence type="ECO:0000256" key="2">
    <source>
        <dbReference type="ARBA" id="ARBA00022723"/>
    </source>
</evidence>
<proteinExistence type="inferred from homology"/>